<comment type="similarity">
    <text evidence="1 4">Belongs to the 5-formyltetrahydrofolate cyclo-ligase family.</text>
</comment>
<keyword evidence="2 4" id="KW-0547">Nucleotide-binding</keyword>
<proteinExistence type="inferred from homology"/>
<sequence>MPTKAAVRKTVIQRLTALSPADKVNQTQQLISALVSHPWWQAATTIGMTMSTSIELDTRPLIAQALAAGKTVTVPRTLPKRQMAFVALGPGVTFEPSTFGVDEPIGGQEITAEDHDLIIVPGLGFADDGNRLGFGAGYYDRYLAHYAGHTISLALAVQRFHQVVWPLTPFDIKIEEIISMQEDHHG</sequence>
<dbReference type="InterPro" id="IPR037171">
    <property type="entry name" value="NagB/RpiA_transferase-like"/>
</dbReference>
<dbReference type="PANTHER" id="PTHR23407:SF1">
    <property type="entry name" value="5-FORMYLTETRAHYDROFOLATE CYCLO-LIGASE"/>
    <property type="match status" value="1"/>
</dbReference>
<evidence type="ECO:0000256" key="1">
    <source>
        <dbReference type="ARBA" id="ARBA00010638"/>
    </source>
</evidence>
<dbReference type="PANTHER" id="PTHR23407">
    <property type="entry name" value="ATPASE INHIBITOR/5-FORMYLTETRAHYDROFOLATE CYCLO-LIGASE"/>
    <property type="match status" value="1"/>
</dbReference>
<evidence type="ECO:0000256" key="4">
    <source>
        <dbReference type="RuleBase" id="RU361279"/>
    </source>
</evidence>
<comment type="caution">
    <text evidence="5">The sequence shown here is derived from an EMBL/GenBank/DDBJ whole genome shotgun (WGS) entry which is preliminary data.</text>
</comment>
<name>A0ABQ5JPF0_9LACO</name>
<organism evidence="5 6">
    <name type="scientific">Furfurilactobacillus curtus</name>
    <dbReference type="NCBI Taxonomy" id="1746200"/>
    <lineage>
        <taxon>Bacteria</taxon>
        <taxon>Bacillati</taxon>
        <taxon>Bacillota</taxon>
        <taxon>Bacilli</taxon>
        <taxon>Lactobacillales</taxon>
        <taxon>Lactobacillaceae</taxon>
        <taxon>Furfurilactobacillus</taxon>
    </lineage>
</organism>
<dbReference type="NCBIfam" id="TIGR02727">
    <property type="entry name" value="MTHFS_bact"/>
    <property type="match status" value="1"/>
</dbReference>
<dbReference type="EMBL" id="BQXO01000001">
    <property type="protein sequence ID" value="GKT04852.1"/>
    <property type="molecule type" value="Genomic_DNA"/>
</dbReference>
<keyword evidence="4" id="KW-0479">Metal-binding</keyword>
<dbReference type="SUPFAM" id="SSF100950">
    <property type="entry name" value="NagB/RpiA/CoA transferase-like"/>
    <property type="match status" value="1"/>
</dbReference>
<keyword evidence="4" id="KW-0460">Magnesium</keyword>
<dbReference type="EC" id="6.3.3.2" evidence="4"/>
<dbReference type="PIRSF" id="PIRSF006806">
    <property type="entry name" value="FTHF_cligase"/>
    <property type="match status" value="1"/>
</dbReference>
<evidence type="ECO:0000256" key="2">
    <source>
        <dbReference type="ARBA" id="ARBA00022741"/>
    </source>
</evidence>
<dbReference type="RefSeq" id="WP_407882094.1">
    <property type="nucleotide sequence ID" value="NZ_BQXO01000001.1"/>
</dbReference>
<dbReference type="Gene3D" id="3.40.50.10420">
    <property type="entry name" value="NagB/RpiA/CoA transferase-like"/>
    <property type="match status" value="1"/>
</dbReference>
<keyword evidence="3 4" id="KW-0067">ATP-binding</keyword>
<dbReference type="InterPro" id="IPR024185">
    <property type="entry name" value="FTHF_cligase-like_sf"/>
</dbReference>
<protein>
    <recommendedName>
        <fullName evidence="4">5-formyltetrahydrofolate cyclo-ligase</fullName>
        <ecNumber evidence="4">6.3.3.2</ecNumber>
    </recommendedName>
</protein>
<comment type="cofactor">
    <cofactor evidence="4">
        <name>Mg(2+)</name>
        <dbReference type="ChEBI" id="CHEBI:18420"/>
    </cofactor>
</comment>
<reference evidence="5 6" key="1">
    <citation type="submission" date="2022-03" db="EMBL/GenBank/DDBJ databases">
        <title>Draft genome sequence of Furfurilactobacillus curtus JCM 31185.</title>
        <authorList>
            <person name="Suzuki S."/>
            <person name="Endo A."/>
            <person name="Kajikawa A."/>
        </authorList>
    </citation>
    <scope>NUCLEOTIDE SEQUENCE [LARGE SCALE GENOMIC DNA]</scope>
    <source>
        <strain evidence="5 6">JCM 31185</strain>
    </source>
</reference>
<dbReference type="InterPro" id="IPR002698">
    <property type="entry name" value="FTHF_cligase"/>
</dbReference>
<dbReference type="Proteomes" id="UP001628078">
    <property type="component" value="Unassembled WGS sequence"/>
</dbReference>
<dbReference type="Pfam" id="PF01812">
    <property type="entry name" value="5-FTHF_cyc-lig"/>
    <property type="match status" value="1"/>
</dbReference>
<gene>
    <name evidence="5" type="primary">fthC</name>
    <name evidence="5" type="ORF">JCM31185_01410</name>
</gene>
<keyword evidence="6" id="KW-1185">Reference proteome</keyword>
<comment type="catalytic activity">
    <reaction evidence="4">
        <text>(6S)-5-formyl-5,6,7,8-tetrahydrofolate + ATP = (6R)-5,10-methenyltetrahydrofolate + ADP + phosphate</text>
        <dbReference type="Rhea" id="RHEA:10488"/>
        <dbReference type="ChEBI" id="CHEBI:30616"/>
        <dbReference type="ChEBI" id="CHEBI:43474"/>
        <dbReference type="ChEBI" id="CHEBI:57455"/>
        <dbReference type="ChEBI" id="CHEBI:57457"/>
        <dbReference type="ChEBI" id="CHEBI:456216"/>
        <dbReference type="EC" id="6.3.3.2"/>
    </reaction>
</comment>
<evidence type="ECO:0000313" key="5">
    <source>
        <dbReference type="EMBL" id="GKT04852.1"/>
    </source>
</evidence>
<evidence type="ECO:0000256" key="3">
    <source>
        <dbReference type="ARBA" id="ARBA00022840"/>
    </source>
</evidence>
<accession>A0ABQ5JPF0</accession>
<evidence type="ECO:0000313" key="6">
    <source>
        <dbReference type="Proteomes" id="UP001628078"/>
    </source>
</evidence>